<reference evidence="4" key="1">
    <citation type="submission" date="2014-05" db="EMBL/GenBank/DDBJ databases">
        <title>The genome and life-stage specific transcriptomes of Globodera pallida elucidate key aspects of plant parasitism by a cyst nematode.</title>
        <authorList>
            <person name="Cotton J.A."/>
            <person name="Lilley C.J."/>
            <person name="Jones L.M."/>
            <person name="Kikuchi T."/>
            <person name="Reid A.J."/>
            <person name="Thorpe P."/>
            <person name="Tsai I.J."/>
            <person name="Beasley H."/>
            <person name="Blok V."/>
            <person name="Cock P.J.A."/>
            <person name="Van den Akker S.E."/>
            <person name="Holroyd N."/>
            <person name="Hunt M."/>
            <person name="Mantelin S."/>
            <person name="Naghra H."/>
            <person name="Pain A."/>
            <person name="Palomares-Rius J.E."/>
            <person name="Zarowiecki M."/>
            <person name="Berriman M."/>
            <person name="Jones J.T."/>
            <person name="Urwin P.E."/>
        </authorList>
    </citation>
    <scope>NUCLEOTIDE SEQUENCE [LARGE SCALE GENOMIC DNA]</scope>
    <source>
        <strain evidence="4">Lindley</strain>
    </source>
</reference>
<keyword evidence="4" id="KW-1185">Reference proteome</keyword>
<protein>
    <submittedName>
        <fullName evidence="5">Ldh_1_C domain-containing protein</fullName>
    </submittedName>
</protein>
<dbReference type="Pfam" id="PF02866">
    <property type="entry name" value="Ldh_1_C"/>
    <property type="match status" value="1"/>
</dbReference>
<dbReference type="WBParaSite" id="GPLIN_001375000">
    <property type="protein sequence ID" value="GPLIN_001375000"/>
    <property type="gene ID" value="GPLIN_001375000"/>
</dbReference>
<keyword evidence="2" id="KW-0732">Signal</keyword>
<dbReference type="GO" id="GO:0006108">
    <property type="term" value="P:malate metabolic process"/>
    <property type="evidence" value="ECO:0007669"/>
    <property type="project" value="InterPro"/>
</dbReference>
<dbReference type="Proteomes" id="UP000050741">
    <property type="component" value="Unassembled WGS sequence"/>
</dbReference>
<dbReference type="InterPro" id="IPR015955">
    <property type="entry name" value="Lactate_DH/Glyco_Ohase_4_C"/>
</dbReference>
<feature type="domain" description="Lactate/malate dehydrogenase C-terminal" evidence="3">
    <location>
        <begin position="23"/>
        <end position="104"/>
    </location>
</feature>
<name>A0A183CLJ4_GLOPA</name>
<dbReference type="PANTHER" id="PTHR23382">
    <property type="entry name" value="MALATE DEHYDROGENASE"/>
    <property type="match status" value="1"/>
</dbReference>
<proteinExistence type="predicted"/>
<dbReference type="AlphaFoldDB" id="A0A183CLJ4"/>
<evidence type="ECO:0000256" key="2">
    <source>
        <dbReference type="SAM" id="SignalP"/>
    </source>
</evidence>
<dbReference type="InterPro" id="IPR022383">
    <property type="entry name" value="Lactate/malate_DH_C"/>
</dbReference>
<dbReference type="GO" id="GO:0016616">
    <property type="term" value="F:oxidoreductase activity, acting on the CH-OH group of donors, NAD or NADP as acceptor"/>
    <property type="evidence" value="ECO:0007669"/>
    <property type="project" value="InterPro"/>
</dbReference>
<accession>A0A183CLJ4</accession>
<sequence length="122" mass="13911">MLVKCCGWWHSRHAFYILFFFLSLSDHIHDWHFGTPSGQWVSMAVPSDGSYGIPEGLIFSFPVNIDAQSREWKIVQGLDLDDFAKQKIDITTKELLAERDEALEACNVVPDKLSAIKVFSHL</sequence>
<evidence type="ECO:0000313" key="5">
    <source>
        <dbReference type="WBParaSite" id="GPLIN_001375000"/>
    </source>
</evidence>
<dbReference type="SUPFAM" id="SSF56327">
    <property type="entry name" value="LDH C-terminal domain-like"/>
    <property type="match status" value="1"/>
</dbReference>
<dbReference type="InterPro" id="IPR010945">
    <property type="entry name" value="Malate_DH_type2"/>
</dbReference>
<organism evidence="4 5">
    <name type="scientific">Globodera pallida</name>
    <name type="common">Potato cyst nematode worm</name>
    <name type="synonym">Heterodera pallida</name>
    <dbReference type="NCBI Taxonomy" id="36090"/>
    <lineage>
        <taxon>Eukaryota</taxon>
        <taxon>Metazoa</taxon>
        <taxon>Ecdysozoa</taxon>
        <taxon>Nematoda</taxon>
        <taxon>Chromadorea</taxon>
        <taxon>Rhabditida</taxon>
        <taxon>Tylenchina</taxon>
        <taxon>Tylenchomorpha</taxon>
        <taxon>Tylenchoidea</taxon>
        <taxon>Heteroderidae</taxon>
        <taxon>Heteroderinae</taxon>
        <taxon>Globodera</taxon>
    </lineage>
</organism>
<evidence type="ECO:0000256" key="1">
    <source>
        <dbReference type="ARBA" id="ARBA00023002"/>
    </source>
</evidence>
<dbReference type="Gene3D" id="3.90.110.10">
    <property type="entry name" value="Lactate dehydrogenase/glycoside hydrolase, family 4, C-terminal"/>
    <property type="match status" value="1"/>
</dbReference>
<evidence type="ECO:0000313" key="4">
    <source>
        <dbReference type="Proteomes" id="UP000050741"/>
    </source>
</evidence>
<keyword evidence="1" id="KW-0560">Oxidoreductase</keyword>
<feature type="signal peptide" evidence="2">
    <location>
        <begin position="1"/>
        <end position="30"/>
    </location>
</feature>
<dbReference type="GO" id="GO:0016615">
    <property type="term" value="F:malate dehydrogenase activity"/>
    <property type="evidence" value="ECO:0007669"/>
    <property type="project" value="InterPro"/>
</dbReference>
<evidence type="ECO:0000259" key="3">
    <source>
        <dbReference type="Pfam" id="PF02866"/>
    </source>
</evidence>
<reference evidence="5" key="2">
    <citation type="submission" date="2016-06" db="UniProtKB">
        <authorList>
            <consortium name="WormBaseParasite"/>
        </authorList>
    </citation>
    <scope>IDENTIFICATION</scope>
</reference>
<feature type="chain" id="PRO_5008147779" evidence="2">
    <location>
        <begin position="31"/>
        <end position="122"/>
    </location>
</feature>